<reference evidence="2" key="1">
    <citation type="submission" date="2021-04" db="EMBL/GenBank/DDBJ databases">
        <authorList>
            <person name="Postec A."/>
        </authorList>
    </citation>
    <scope>NUCLEOTIDE SEQUENCE</scope>
    <source>
        <strain evidence="2">F1F22</strain>
    </source>
</reference>
<evidence type="ECO:0000313" key="2">
    <source>
        <dbReference type="EMBL" id="URA10907.1"/>
    </source>
</evidence>
<dbReference type="InterPro" id="IPR009875">
    <property type="entry name" value="PilZ_domain"/>
</dbReference>
<keyword evidence="3" id="KW-1185">Reference proteome</keyword>
<dbReference type="Gene3D" id="2.40.10.220">
    <property type="entry name" value="predicted glycosyltransferase like domains"/>
    <property type="match status" value="1"/>
</dbReference>
<dbReference type="KEGG" id="taqu:KDW03_03650"/>
<feature type="domain" description="PilZ" evidence="1">
    <location>
        <begin position="137"/>
        <end position="228"/>
    </location>
</feature>
<dbReference type="GO" id="GO:0035438">
    <property type="term" value="F:cyclic-di-GMP binding"/>
    <property type="evidence" value="ECO:0007669"/>
    <property type="project" value="InterPro"/>
</dbReference>
<dbReference type="EMBL" id="CP073355">
    <property type="protein sequence ID" value="URA10907.1"/>
    <property type="molecule type" value="Genomic_DNA"/>
</dbReference>
<reference evidence="2" key="2">
    <citation type="submission" date="2022-06" db="EMBL/GenBank/DDBJ databases">
        <title>Thermospira aquatica gen. nov., sp. nov.</title>
        <authorList>
            <person name="Ben Ali Gam Z."/>
            <person name="Labat M."/>
        </authorList>
    </citation>
    <scope>NUCLEOTIDE SEQUENCE</scope>
    <source>
        <strain evidence="2">F1F22</strain>
    </source>
</reference>
<dbReference type="SUPFAM" id="SSF141371">
    <property type="entry name" value="PilZ domain-like"/>
    <property type="match status" value="1"/>
</dbReference>
<name>A0AAX3BF33_9SPIR</name>
<proteinExistence type="predicted"/>
<dbReference type="RefSeq" id="WP_271436039.1">
    <property type="nucleotide sequence ID" value="NZ_CP073355.1"/>
</dbReference>
<evidence type="ECO:0000259" key="1">
    <source>
        <dbReference type="Pfam" id="PF07238"/>
    </source>
</evidence>
<gene>
    <name evidence="2" type="ORF">KDW03_03650</name>
</gene>
<dbReference type="Proteomes" id="UP001056539">
    <property type="component" value="Chromosome"/>
</dbReference>
<organism evidence="2 3">
    <name type="scientific">Thermospira aquatica</name>
    <dbReference type="NCBI Taxonomy" id="2828656"/>
    <lineage>
        <taxon>Bacteria</taxon>
        <taxon>Pseudomonadati</taxon>
        <taxon>Spirochaetota</taxon>
        <taxon>Spirochaetia</taxon>
        <taxon>Brevinematales</taxon>
        <taxon>Thermospiraceae</taxon>
        <taxon>Thermospira</taxon>
    </lineage>
</organism>
<dbReference type="Pfam" id="PF07238">
    <property type="entry name" value="PilZ"/>
    <property type="match status" value="1"/>
</dbReference>
<protein>
    <submittedName>
        <fullName evidence="2">PilZ domain-containing protein</fullName>
    </submittedName>
</protein>
<sequence>MKALLYAYNTEYAKELAIRLIPFGMETFPFSSEHDIQAEENNEESPFQVIFTEKTEKEFLENLKKKYQNQPLIILTSKDLPPSEMRNLIPLGISTIMKIKNQPEAMVEEIVQFMTAHNIRSKDKRLHIRVQPKPHETATASVYLKKMARFVKGKILDISAGGFALAAEDSLEISLLAPGELYDNVILSLNGKEIKTVARMIVRRDVIAGFKFENVEPNEMYKIATYIYNHLEENYQRKLKSMMSESE</sequence>
<dbReference type="AlphaFoldDB" id="A0AAX3BF33"/>
<accession>A0AAX3BF33</accession>
<evidence type="ECO:0000313" key="3">
    <source>
        <dbReference type="Proteomes" id="UP001056539"/>
    </source>
</evidence>